<evidence type="ECO:0000313" key="5">
    <source>
        <dbReference type="Proteomes" id="UP001472677"/>
    </source>
</evidence>
<proteinExistence type="predicted"/>
<dbReference type="PANTHER" id="PTHR33710:SF79">
    <property type="entry name" value="OS06G0205337 PROTEIN"/>
    <property type="match status" value="1"/>
</dbReference>
<feature type="compositionally biased region" description="Basic residues" evidence="1">
    <location>
        <begin position="394"/>
        <end position="403"/>
    </location>
</feature>
<accession>A0ABR2D6N8</accession>
<gene>
    <name evidence="4" type="ORF">V6N12_060258</name>
</gene>
<organism evidence="4 5">
    <name type="scientific">Hibiscus sabdariffa</name>
    <name type="common">roselle</name>
    <dbReference type="NCBI Taxonomy" id="183260"/>
    <lineage>
        <taxon>Eukaryota</taxon>
        <taxon>Viridiplantae</taxon>
        <taxon>Streptophyta</taxon>
        <taxon>Embryophyta</taxon>
        <taxon>Tracheophyta</taxon>
        <taxon>Spermatophyta</taxon>
        <taxon>Magnoliopsida</taxon>
        <taxon>eudicotyledons</taxon>
        <taxon>Gunneridae</taxon>
        <taxon>Pentapetalae</taxon>
        <taxon>rosids</taxon>
        <taxon>malvids</taxon>
        <taxon>Malvales</taxon>
        <taxon>Malvaceae</taxon>
        <taxon>Malvoideae</taxon>
        <taxon>Hibiscus</taxon>
    </lineage>
</organism>
<dbReference type="Proteomes" id="UP001472677">
    <property type="component" value="Unassembled WGS sequence"/>
</dbReference>
<evidence type="ECO:0000313" key="4">
    <source>
        <dbReference type="EMBL" id="KAK8529477.1"/>
    </source>
</evidence>
<sequence>MPSLGLGAIAAIYNRIIGTQYAPMAHISLKLLPLIWFSKRDDSTPRRVASQVSFLSSVKPAQSCFPLITISIAGAVDIYGGSASLLLCFLGRLIFCFEIDGIFAFTAFLMAIVAWNVRGLGNPNTTRALKDAIMKFNPKVVFLSETKKKHRYLERLKTKNRFTWRFYVDPRGLTGGLTLWWTEGISVTILKDSINFIDTLLSLNGEEPWQCTFLYGPPNAADKQLFWEKLHLLRNDPSSKWCIIGDVNIVADQSEKEGGNPINSNQAKWFLDFTDVAGMIELPIKGGNFTWSNMRSNEEAIAERLDKILISGEWSSTFPKAIGILEAAVASNHNPIIIQLQGLKKRRKKDFKFESRWLLEEECFSKVNEAWLDNSRNNSQINLNRNLRHTRVKLQKWSGKKSRTSREGGSKMNSE</sequence>
<dbReference type="InterPro" id="IPR005135">
    <property type="entry name" value="Endo/exonuclease/phosphatase"/>
</dbReference>
<dbReference type="EMBL" id="JBBPBM010000036">
    <property type="protein sequence ID" value="KAK8529477.1"/>
    <property type="molecule type" value="Genomic_DNA"/>
</dbReference>
<evidence type="ECO:0000256" key="1">
    <source>
        <dbReference type="SAM" id="MobiDB-lite"/>
    </source>
</evidence>
<feature type="domain" description="Endonuclease/exonuclease/phosphatase" evidence="3">
    <location>
        <begin position="114"/>
        <end position="319"/>
    </location>
</feature>
<dbReference type="InterPro" id="IPR036691">
    <property type="entry name" value="Endo/exonu/phosph_ase_sf"/>
</dbReference>
<evidence type="ECO:0000259" key="3">
    <source>
        <dbReference type="Pfam" id="PF03372"/>
    </source>
</evidence>
<dbReference type="PANTHER" id="PTHR33710">
    <property type="entry name" value="BNAC02G09200D PROTEIN"/>
    <property type="match status" value="1"/>
</dbReference>
<evidence type="ECO:0000256" key="2">
    <source>
        <dbReference type="SAM" id="Phobius"/>
    </source>
</evidence>
<dbReference type="SUPFAM" id="SSF56219">
    <property type="entry name" value="DNase I-like"/>
    <property type="match status" value="1"/>
</dbReference>
<reference evidence="4 5" key="1">
    <citation type="journal article" date="2024" name="G3 (Bethesda)">
        <title>Genome assembly of Hibiscus sabdariffa L. provides insights into metabolisms of medicinal natural products.</title>
        <authorList>
            <person name="Kim T."/>
        </authorList>
    </citation>
    <scope>NUCLEOTIDE SEQUENCE [LARGE SCALE GENOMIC DNA]</scope>
    <source>
        <strain evidence="4">TK-2024</strain>
        <tissue evidence="4">Old leaves</tissue>
    </source>
</reference>
<comment type="caution">
    <text evidence="4">The sequence shown here is derived from an EMBL/GenBank/DDBJ whole genome shotgun (WGS) entry which is preliminary data.</text>
</comment>
<name>A0ABR2D6N8_9ROSI</name>
<keyword evidence="2" id="KW-0812">Transmembrane</keyword>
<keyword evidence="2" id="KW-1133">Transmembrane helix</keyword>
<feature type="region of interest" description="Disordered" evidence="1">
    <location>
        <begin position="394"/>
        <end position="415"/>
    </location>
</feature>
<feature type="transmembrane region" description="Helical" evidence="2">
    <location>
        <begin position="65"/>
        <end position="90"/>
    </location>
</feature>
<dbReference type="Pfam" id="PF03372">
    <property type="entry name" value="Exo_endo_phos"/>
    <property type="match status" value="1"/>
</dbReference>
<keyword evidence="2" id="KW-0472">Membrane</keyword>
<keyword evidence="5" id="KW-1185">Reference proteome</keyword>
<protein>
    <recommendedName>
        <fullName evidence="3">Endonuclease/exonuclease/phosphatase domain-containing protein</fullName>
    </recommendedName>
</protein>
<feature type="compositionally biased region" description="Basic and acidic residues" evidence="1">
    <location>
        <begin position="404"/>
        <end position="415"/>
    </location>
</feature>
<dbReference type="Gene3D" id="3.60.10.10">
    <property type="entry name" value="Endonuclease/exonuclease/phosphatase"/>
    <property type="match status" value="1"/>
</dbReference>
<feature type="transmembrane region" description="Helical" evidence="2">
    <location>
        <begin position="97"/>
        <end position="117"/>
    </location>
</feature>